<proteinExistence type="predicted"/>
<sequence length="146" mass="17279">MPEEVWVLSRIRTFSELSRIDSFEDRYEYLRLNQDPGDQTFGFERYLNQSFYHSTEWRQARQKVILRDDACDLGVPGHDIYGKILVHHMNPIRPEDLEGEFNPDILDPEYLVCVRHDTHNAIHFGDASLLPKPLVERTPNDTIPWR</sequence>
<protein>
    <submittedName>
        <fullName evidence="1">HNH endonuclease bacteriophage, HNH Endonuclease, DNA.52A</fullName>
    </submittedName>
</protein>
<name>A0A8S5LHG8_9CAUD</name>
<organism evidence="1">
    <name type="scientific">Siphoviridae sp. ctxZP4</name>
    <dbReference type="NCBI Taxonomy" id="2823611"/>
    <lineage>
        <taxon>Viruses</taxon>
        <taxon>Duplodnaviria</taxon>
        <taxon>Heunggongvirae</taxon>
        <taxon>Uroviricota</taxon>
        <taxon>Caudoviricetes</taxon>
    </lineage>
</organism>
<reference evidence="1" key="1">
    <citation type="journal article" date="2021" name="Proc. Natl. Acad. Sci. U.S.A.">
        <title>A Catalog of Tens of Thousands of Viruses from Human Metagenomes Reveals Hidden Associations with Chronic Diseases.</title>
        <authorList>
            <person name="Tisza M.J."/>
            <person name="Buck C.B."/>
        </authorList>
    </citation>
    <scope>NUCLEOTIDE SEQUENCE</scope>
    <source>
        <strain evidence="1">CtxZP4</strain>
    </source>
</reference>
<keyword evidence="1" id="KW-0540">Nuclease</keyword>
<dbReference type="EMBL" id="BK014718">
    <property type="protein sequence ID" value="DAD69343.1"/>
    <property type="molecule type" value="Genomic_DNA"/>
</dbReference>
<dbReference type="GO" id="GO:0004519">
    <property type="term" value="F:endonuclease activity"/>
    <property type="evidence" value="ECO:0007669"/>
    <property type="project" value="UniProtKB-KW"/>
</dbReference>
<accession>A0A8S5LHG8</accession>
<keyword evidence="1" id="KW-0378">Hydrolase</keyword>
<evidence type="ECO:0000313" key="1">
    <source>
        <dbReference type="EMBL" id="DAD69343.1"/>
    </source>
</evidence>
<keyword evidence="1" id="KW-0255">Endonuclease</keyword>